<dbReference type="InterPro" id="IPR050727">
    <property type="entry name" value="GH43_arabinanases"/>
</dbReference>
<gene>
    <name evidence="7" type="ORF">DN752_22650</name>
</gene>
<organism evidence="7 8">
    <name type="scientific">Echinicola strongylocentroti</name>
    <dbReference type="NCBI Taxonomy" id="1795355"/>
    <lineage>
        <taxon>Bacteria</taxon>
        <taxon>Pseudomonadati</taxon>
        <taxon>Bacteroidota</taxon>
        <taxon>Cytophagia</taxon>
        <taxon>Cytophagales</taxon>
        <taxon>Cyclobacteriaceae</taxon>
        <taxon>Echinicola</taxon>
    </lineage>
</organism>
<evidence type="ECO:0000313" key="7">
    <source>
        <dbReference type="EMBL" id="AWW32717.1"/>
    </source>
</evidence>
<comment type="similarity">
    <text evidence="2 6">Belongs to the glycosyl hydrolase 43 family.</text>
</comment>
<dbReference type="InterPro" id="IPR023296">
    <property type="entry name" value="Glyco_hydro_beta-prop_sf"/>
</dbReference>
<keyword evidence="3 6" id="KW-0378">Hydrolase</keyword>
<dbReference type="PANTHER" id="PTHR43301">
    <property type="entry name" value="ARABINAN ENDO-1,5-ALPHA-L-ARABINOSIDASE"/>
    <property type="match status" value="1"/>
</dbReference>
<evidence type="ECO:0000256" key="1">
    <source>
        <dbReference type="ARBA" id="ARBA00004834"/>
    </source>
</evidence>
<accession>A0A2Z4IPI6</accession>
<evidence type="ECO:0000256" key="2">
    <source>
        <dbReference type="ARBA" id="ARBA00009865"/>
    </source>
</evidence>
<dbReference type="SUPFAM" id="SSF75005">
    <property type="entry name" value="Arabinanase/levansucrase/invertase"/>
    <property type="match status" value="1"/>
</dbReference>
<evidence type="ECO:0000256" key="5">
    <source>
        <dbReference type="PIRSR" id="PIRSR606710-2"/>
    </source>
</evidence>
<evidence type="ECO:0000313" key="8">
    <source>
        <dbReference type="Proteomes" id="UP000248688"/>
    </source>
</evidence>
<dbReference type="GO" id="GO:0004553">
    <property type="term" value="F:hydrolase activity, hydrolyzing O-glycosyl compounds"/>
    <property type="evidence" value="ECO:0007669"/>
    <property type="project" value="InterPro"/>
</dbReference>
<dbReference type="PANTHER" id="PTHR43301:SF3">
    <property type="entry name" value="ARABINAN ENDO-1,5-ALPHA-L-ARABINOSIDASE A-RELATED"/>
    <property type="match status" value="1"/>
</dbReference>
<dbReference type="KEGG" id="est:DN752_22650"/>
<dbReference type="RefSeq" id="WP_112786089.1">
    <property type="nucleotide sequence ID" value="NZ_CP030041.1"/>
</dbReference>
<dbReference type="Pfam" id="PF04616">
    <property type="entry name" value="Glyco_hydro_43"/>
    <property type="match status" value="1"/>
</dbReference>
<dbReference type="OrthoDB" id="9801455at2"/>
<feature type="site" description="Important for catalytic activity, responsible for pKa modulation of the active site Glu and correct orientation of both the proton donor and substrate" evidence="5">
    <location>
        <position position="211"/>
    </location>
</feature>
<evidence type="ECO:0000256" key="6">
    <source>
        <dbReference type="RuleBase" id="RU361187"/>
    </source>
</evidence>
<evidence type="ECO:0000256" key="4">
    <source>
        <dbReference type="ARBA" id="ARBA00023295"/>
    </source>
</evidence>
<dbReference type="Gene3D" id="2.115.10.20">
    <property type="entry name" value="Glycosyl hydrolase domain, family 43"/>
    <property type="match status" value="1"/>
</dbReference>
<name>A0A2Z4IPI6_9BACT</name>
<protein>
    <submittedName>
        <fullName evidence="7">Xylosidase</fullName>
    </submittedName>
</protein>
<reference evidence="7 8" key="1">
    <citation type="submission" date="2018-06" db="EMBL/GenBank/DDBJ databases">
        <title>Echinicola strongylocentroti sp. nov., isolated from a sea urchin Strongylocentrotus intermedius.</title>
        <authorList>
            <person name="Bae S.S."/>
        </authorList>
    </citation>
    <scope>NUCLEOTIDE SEQUENCE [LARGE SCALE GENOMIC DNA]</scope>
    <source>
        <strain evidence="7 8">MEBiC08714</strain>
    </source>
</reference>
<sequence>MVREIAQKTQQFSFKKSITGMLLVLLVGGCSSGSDTKSAGHIEETTEGPETISFSYSEVSGVGKDDVYNRRDPSDVIKVGDKYYVWYTRMDSPIRSGYWGTIWYATSEDEGRTWEEQGMALGLGGEGAFDSHSVFTPNILAHEGKYYLYYTGVKPTPGNPNKEFENNSENDVTALGVAVADSPDGPFTRVNDQPILEVSKEAEDFDSYRIDDASMLVKDGKIWMYYKGRCFADGKEGPRRTKMGVAMADHPTGPFEKHHEPILDESHEVLIWLEDGGVASLASISASIYMAPDGLHFSNLYSNLENIPKAPGLYRPHLEEGNSSEEIPGWGIGMIQGNEEAYLLRYEIHRD</sequence>
<keyword evidence="8" id="KW-1185">Reference proteome</keyword>
<dbReference type="AlphaFoldDB" id="A0A2Z4IPI6"/>
<evidence type="ECO:0000256" key="3">
    <source>
        <dbReference type="ARBA" id="ARBA00022801"/>
    </source>
</evidence>
<dbReference type="PROSITE" id="PS51257">
    <property type="entry name" value="PROKAR_LIPOPROTEIN"/>
    <property type="match status" value="1"/>
</dbReference>
<dbReference type="InterPro" id="IPR006710">
    <property type="entry name" value="Glyco_hydro_43"/>
</dbReference>
<dbReference type="Proteomes" id="UP000248688">
    <property type="component" value="Chromosome"/>
</dbReference>
<comment type="pathway">
    <text evidence="1">Glycan metabolism; L-arabinan degradation.</text>
</comment>
<dbReference type="EMBL" id="CP030041">
    <property type="protein sequence ID" value="AWW32717.1"/>
    <property type="molecule type" value="Genomic_DNA"/>
</dbReference>
<proteinExistence type="inferred from homology"/>
<dbReference type="GO" id="GO:0005975">
    <property type="term" value="P:carbohydrate metabolic process"/>
    <property type="evidence" value="ECO:0007669"/>
    <property type="project" value="InterPro"/>
</dbReference>
<keyword evidence="4 6" id="KW-0326">Glycosidase</keyword>